<comment type="pathway">
    <text evidence="2">Glycolipid biosynthesis; glycosylphosphatidylinositol-anchor biosynthesis.</text>
</comment>
<gene>
    <name evidence="14" type="ORF">GX50_04379</name>
</gene>
<organism evidence="14 15">
    <name type="scientific">[Emmonsia] crescens</name>
    <dbReference type="NCBI Taxonomy" id="73230"/>
    <lineage>
        <taxon>Eukaryota</taxon>
        <taxon>Fungi</taxon>
        <taxon>Dikarya</taxon>
        <taxon>Ascomycota</taxon>
        <taxon>Pezizomycotina</taxon>
        <taxon>Eurotiomycetes</taxon>
        <taxon>Eurotiomycetidae</taxon>
        <taxon>Onygenales</taxon>
        <taxon>Ajellomycetaceae</taxon>
        <taxon>Emergomyces</taxon>
    </lineage>
</organism>
<feature type="chain" id="PRO_5012812461" description="Mannosyltransferase" evidence="13">
    <location>
        <begin position="18"/>
        <end position="602"/>
    </location>
</feature>
<dbReference type="PANTHER" id="PTHR22760">
    <property type="entry name" value="GLYCOSYLTRANSFERASE"/>
    <property type="match status" value="1"/>
</dbReference>
<comment type="caution">
    <text evidence="14">The sequence shown here is derived from an EMBL/GenBank/DDBJ whole genome shotgun (WGS) entry which is preliminary data.</text>
</comment>
<sequence length="602" mass="68195">MWRRTYLLLLVVRVYFALSPSYLHPDENFQGPEIFAGQIYNYPSKPTWEFTSDHPIRSVFPLWFLYGVPMTLLKWLWAEAGTGSTPPDLIYYVLRGGMFVLSFVMEDWAIYELVSSSPRLRRQTMVLVASSYVTWTFQTHTFSNSLETLLVAWSLVLIQRILENKQHSSIFACVVLSFVLVAGVFNRITFPAFILIPGLRLVPHFLHKPLSLLTIIIFGLISCFIAIFTDTDFYSASPTSLSDVFHNPIITPLNNLFYNSDTSNLANHGLHPRYNHFFVNLPQLLGPVYLLLLYSFTTPSARSYFSLRNLRAISALSATALLSLFPHQEPRFLIPCVPLLLTCFRPPRSRLFLVSWVLFNAALGILMGIYHQGGVIPTQLHLPTLLANSTAPLLSSPESAARMKTNDAPMPMPSGTVTVFWWKTYSPPSWLLGTLSNTSVPHLSFSNISTVDLMGIPGPEMMERLEQSVPKCERERDRERKGERTQRRPRAIDNKVTIQHDNPTLLIAPNSNTFLDKYVVVGRNSPSVADTDADADRTDENDKKDEGKVHSLQLHLLWSYARHLNMDDMDFGDDGVWPTLKRVVGRRGLNVWLVGRGCLEGS</sequence>
<dbReference type="PANTHER" id="PTHR22760:SF3">
    <property type="entry name" value="GPI MANNOSYLTRANSFERASE 4"/>
    <property type="match status" value="1"/>
</dbReference>
<dbReference type="STRING" id="73230.A0A2B7ZI30"/>
<comment type="similarity">
    <text evidence="10">Belongs to the glycosyltransferase 22 family. PIGZ subfamily.</text>
</comment>
<evidence type="ECO:0000256" key="10">
    <source>
        <dbReference type="ARBA" id="ARBA00038466"/>
    </source>
</evidence>
<evidence type="ECO:0000256" key="9">
    <source>
        <dbReference type="ARBA" id="ARBA00023136"/>
    </source>
</evidence>
<dbReference type="VEuPathDB" id="FungiDB:EMCG_01975"/>
<evidence type="ECO:0000256" key="4">
    <source>
        <dbReference type="ARBA" id="ARBA00022676"/>
    </source>
</evidence>
<protein>
    <recommendedName>
        <fullName evidence="11">Mannosyltransferase</fullName>
        <ecNumber evidence="11">2.4.1.-</ecNumber>
    </recommendedName>
</protein>
<feature type="compositionally biased region" description="Basic and acidic residues" evidence="12">
    <location>
        <begin position="534"/>
        <end position="546"/>
    </location>
</feature>
<evidence type="ECO:0000256" key="7">
    <source>
        <dbReference type="ARBA" id="ARBA00022824"/>
    </source>
</evidence>
<feature type="region of interest" description="Disordered" evidence="12">
    <location>
        <begin position="526"/>
        <end position="546"/>
    </location>
</feature>
<feature type="transmembrane region" description="Helical" evidence="11">
    <location>
        <begin position="170"/>
        <end position="190"/>
    </location>
</feature>
<feature type="transmembrane region" description="Helical" evidence="11">
    <location>
        <begin position="58"/>
        <end position="77"/>
    </location>
</feature>
<dbReference type="Proteomes" id="UP000226031">
    <property type="component" value="Unassembled WGS sequence"/>
</dbReference>
<evidence type="ECO:0000256" key="11">
    <source>
        <dbReference type="RuleBase" id="RU363075"/>
    </source>
</evidence>
<keyword evidence="8 11" id="KW-1133">Transmembrane helix</keyword>
<evidence type="ECO:0000313" key="14">
    <source>
        <dbReference type="EMBL" id="PGH32839.1"/>
    </source>
</evidence>
<evidence type="ECO:0000256" key="5">
    <source>
        <dbReference type="ARBA" id="ARBA00022679"/>
    </source>
</evidence>
<evidence type="ECO:0000256" key="6">
    <source>
        <dbReference type="ARBA" id="ARBA00022692"/>
    </source>
</evidence>
<keyword evidence="7 11" id="KW-0256">Endoplasmic reticulum</keyword>
<evidence type="ECO:0000256" key="13">
    <source>
        <dbReference type="SAM" id="SignalP"/>
    </source>
</evidence>
<dbReference type="EMBL" id="PDND01000080">
    <property type="protein sequence ID" value="PGH32839.1"/>
    <property type="molecule type" value="Genomic_DNA"/>
</dbReference>
<name>A0A2B7ZI30_9EURO</name>
<evidence type="ECO:0000256" key="8">
    <source>
        <dbReference type="ARBA" id="ARBA00022989"/>
    </source>
</evidence>
<dbReference type="AlphaFoldDB" id="A0A2B7ZI30"/>
<feature type="compositionally biased region" description="Basic and acidic residues" evidence="12">
    <location>
        <begin position="466"/>
        <end position="493"/>
    </location>
</feature>
<evidence type="ECO:0000256" key="1">
    <source>
        <dbReference type="ARBA" id="ARBA00004477"/>
    </source>
</evidence>
<feature type="transmembrane region" description="Helical" evidence="11">
    <location>
        <begin position="89"/>
        <end position="111"/>
    </location>
</feature>
<keyword evidence="6 11" id="KW-0812">Transmembrane</keyword>
<evidence type="ECO:0000313" key="15">
    <source>
        <dbReference type="Proteomes" id="UP000226031"/>
    </source>
</evidence>
<feature type="transmembrane region" description="Helical" evidence="11">
    <location>
        <begin position="351"/>
        <end position="370"/>
    </location>
</feature>
<evidence type="ECO:0000256" key="2">
    <source>
        <dbReference type="ARBA" id="ARBA00004687"/>
    </source>
</evidence>
<feature type="signal peptide" evidence="13">
    <location>
        <begin position="1"/>
        <end position="17"/>
    </location>
</feature>
<evidence type="ECO:0000256" key="3">
    <source>
        <dbReference type="ARBA" id="ARBA00022502"/>
    </source>
</evidence>
<feature type="region of interest" description="Disordered" evidence="12">
    <location>
        <begin position="466"/>
        <end position="495"/>
    </location>
</feature>
<proteinExistence type="inferred from homology"/>
<feature type="transmembrane region" description="Helical" evidence="11">
    <location>
        <begin position="210"/>
        <end position="228"/>
    </location>
</feature>
<accession>A0A2B7ZI30</accession>
<evidence type="ECO:0000256" key="12">
    <source>
        <dbReference type="SAM" id="MobiDB-lite"/>
    </source>
</evidence>
<dbReference type="EC" id="2.4.1.-" evidence="11"/>
<keyword evidence="13" id="KW-0732">Signal</keyword>
<dbReference type="GO" id="GO:0005789">
    <property type="term" value="C:endoplasmic reticulum membrane"/>
    <property type="evidence" value="ECO:0007669"/>
    <property type="project" value="UniProtKB-SubCell"/>
</dbReference>
<keyword evidence="9 11" id="KW-0472">Membrane</keyword>
<keyword evidence="3" id="KW-0337">GPI-anchor biosynthesis</keyword>
<keyword evidence="15" id="KW-1185">Reference proteome</keyword>
<dbReference type="Pfam" id="PF03901">
    <property type="entry name" value="Glyco_transf_22"/>
    <property type="match status" value="1"/>
</dbReference>
<reference evidence="14 15" key="1">
    <citation type="submission" date="2017-10" db="EMBL/GenBank/DDBJ databases">
        <title>Comparative genomics in systemic dimorphic fungi from Ajellomycetaceae.</title>
        <authorList>
            <person name="Munoz J.F."/>
            <person name="Mcewen J.G."/>
            <person name="Clay O.K."/>
            <person name="Cuomo C.A."/>
        </authorList>
    </citation>
    <scope>NUCLEOTIDE SEQUENCE [LARGE SCALE GENOMIC DNA]</scope>
    <source>
        <strain evidence="14 15">UAMH4076</strain>
    </source>
</reference>
<keyword evidence="5" id="KW-0808">Transferase</keyword>
<keyword evidence="4 11" id="KW-0328">Glycosyltransferase</keyword>
<dbReference type="GO" id="GO:0006506">
    <property type="term" value="P:GPI anchor biosynthetic process"/>
    <property type="evidence" value="ECO:0007669"/>
    <property type="project" value="UniProtKB-KW"/>
</dbReference>
<comment type="subcellular location">
    <subcellularLocation>
        <location evidence="1 11">Endoplasmic reticulum membrane</location>
        <topology evidence="1 11">Multi-pass membrane protein</topology>
    </subcellularLocation>
</comment>
<dbReference type="InterPro" id="IPR005599">
    <property type="entry name" value="GPI_mannosylTrfase"/>
</dbReference>
<dbReference type="GO" id="GO:0000026">
    <property type="term" value="F:alpha-1,2-mannosyltransferase activity"/>
    <property type="evidence" value="ECO:0007669"/>
    <property type="project" value="TreeGrafter"/>
</dbReference>